<comment type="caution">
    <text evidence="3">The sequence shown here is derived from an EMBL/GenBank/DDBJ whole genome shotgun (WGS) entry which is preliminary data.</text>
</comment>
<dbReference type="PROSITE" id="PS51898">
    <property type="entry name" value="TYR_RECOMBINASE"/>
    <property type="match status" value="1"/>
</dbReference>
<feature type="domain" description="Tyr recombinase" evidence="2">
    <location>
        <begin position="2"/>
        <end position="199"/>
    </location>
</feature>
<name>A0A1J5QYG9_9ZZZZ</name>
<reference evidence="3" key="1">
    <citation type="submission" date="2016-10" db="EMBL/GenBank/DDBJ databases">
        <title>Sequence of Gallionella enrichment culture.</title>
        <authorList>
            <person name="Poehlein A."/>
            <person name="Muehling M."/>
            <person name="Daniel R."/>
        </authorList>
    </citation>
    <scope>NUCLEOTIDE SEQUENCE</scope>
</reference>
<evidence type="ECO:0000313" key="3">
    <source>
        <dbReference type="EMBL" id="OIQ80949.1"/>
    </source>
</evidence>
<gene>
    <name evidence="3" type="primary">xerD_29</name>
    <name evidence="3" type="ORF">GALL_372900</name>
</gene>
<dbReference type="Gene3D" id="1.10.443.10">
    <property type="entry name" value="Intergrase catalytic core"/>
    <property type="match status" value="1"/>
</dbReference>
<dbReference type="GO" id="GO:0015074">
    <property type="term" value="P:DNA integration"/>
    <property type="evidence" value="ECO:0007669"/>
    <property type="project" value="InterPro"/>
</dbReference>
<dbReference type="Pfam" id="PF00589">
    <property type="entry name" value="Phage_integrase"/>
    <property type="match status" value="1"/>
</dbReference>
<protein>
    <submittedName>
        <fullName evidence="3">Tyrosine recombinase XerD</fullName>
    </submittedName>
</protein>
<dbReference type="SUPFAM" id="SSF56349">
    <property type="entry name" value="DNA breaking-rejoining enzymes"/>
    <property type="match status" value="1"/>
</dbReference>
<evidence type="ECO:0000256" key="1">
    <source>
        <dbReference type="ARBA" id="ARBA00023172"/>
    </source>
</evidence>
<dbReference type="AlphaFoldDB" id="A0A1J5QYG9"/>
<dbReference type="GO" id="GO:0006310">
    <property type="term" value="P:DNA recombination"/>
    <property type="evidence" value="ECO:0007669"/>
    <property type="project" value="UniProtKB-KW"/>
</dbReference>
<keyword evidence="1" id="KW-0233">DNA recombination</keyword>
<dbReference type="InterPro" id="IPR002104">
    <property type="entry name" value="Integrase_catalytic"/>
</dbReference>
<dbReference type="GO" id="GO:0003677">
    <property type="term" value="F:DNA binding"/>
    <property type="evidence" value="ECO:0007669"/>
    <property type="project" value="InterPro"/>
</dbReference>
<dbReference type="InterPro" id="IPR011010">
    <property type="entry name" value="DNA_brk_join_enz"/>
</dbReference>
<sequence length="216" mass="24116">MPGRKPLSETELTRVYAALERGSLRDQALVTLGLHTGYRITELLSLNVGDVWDGREVRPQLKVNRARMKGGRGARRTSISSRSIPLNGTAVQALRRFLFSRYGSGPAQPTDPLFSSRFHGKRLTRWGANDIVHRVLIEAGIDDCGDLGTHTLRKTFCRKIYEKTGRDIQVTRAAMGHRHCSTTQLYLHVDEEQIRAAVLALSDSTKTSDSLFSVAR</sequence>
<accession>A0A1J5QYG9</accession>
<proteinExistence type="predicted"/>
<evidence type="ECO:0000259" key="2">
    <source>
        <dbReference type="PROSITE" id="PS51898"/>
    </source>
</evidence>
<dbReference type="EMBL" id="MLJW01000989">
    <property type="protein sequence ID" value="OIQ80949.1"/>
    <property type="molecule type" value="Genomic_DNA"/>
</dbReference>
<organism evidence="3">
    <name type="scientific">mine drainage metagenome</name>
    <dbReference type="NCBI Taxonomy" id="410659"/>
    <lineage>
        <taxon>unclassified sequences</taxon>
        <taxon>metagenomes</taxon>
        <taxon>ecological metagenomes</taxon>
    </lineage>
</organism>
<dbReference type="PANTHER" id="PTHR30349">
    <property type="entry name" value="PHAGE INTEGRASE-RELATED"/>
    <property type="match status" value="1"/>
</dbReference>
<dbReference type="PANTHER" id="PTHR30349:SF81">
    <property type="entry name" value="TYROSINE RECOMBINASE XERC"/>
    <property type="match status" value="1"/>
</dbReference>
<dbReference type="InterPro" id="IPR013762">
    <property type="entry name" value="Integrase-like_cat_sf"/>
</dbReference>
<dbReference type="InterPro" id="IPR050090">
    <property type="entry name" value="Tyrosine_recombinase_XerCD"/>
</dbReference>